<evidence type="ECO:0000313" key="5">
    <source>
        <dbReference type="EnsemblPlants" id="MELO3C025424.2.1"/>
    </source>
</evidence>
<dbReference type="InterPro" id="IPR002068">
    <property type="entry name" value="A-crystallin/Hsp20_dom"/>
</dbReference>
<dbReference type="EnsemblPlants" id="MELO3C025424.2.1">
    <property type="protein sequence ID" value="MELO3C025424.2.1"/>
    <property type="gene ID" value="MELO3C025424.2"/>
</dbReference>
<dbReference type="Gene3D" id="2.60.40.790">
    <property type="match status" value="1"/>
</dbReference>
<evidence type="ECO:0000256" key="3">
    <source>
        <dbReference type="SAM" id="SignalP"/>
    </source>
</evidence>
<proteinExistence type="inferred from homology"/>
<feature type="domain" description="SHSP" evidence="4">
    <location>
        <begin position="117"/>
        <end position="235"/>
    </location>
</feature>
<evidence type="ECO:0000256" key="1">
    <source>
        <dbReference type="PROSITE-ProRule" id="PRU00285"/>
    </source>
</evidence>
<keyword evidence="3" id="KW-0732">Signal</keyword>
<dbReference type="Gramene" id="MELO3C025424.2.1">
    <property type="protein sequence ID" value="MELO3C025424.2.1"/>
    <property type="gene ID" value="MELO3C025424.2"/>
</dbReference>
<organism evidence="5">
    <name type="scientific">Cucumis melo</name>
    <name type="common">Muskmelon</name>
    <dbReference type="NCBI Taxonomy" id="3656"/>
    <lineage>
        <taxon>Eukaryota</taxon>
        <taxon>Viridiplantae</taxon>
        <taxon>Streptophyta</taxon>
        <taxon>Embryophyta</taxon>
        <taxon>Tracheophyta</taxon>
        <taxon>Spermatophyta</taxon>
        <taxon>Magnoliopsida</taxon>
        <taxon>eudicotyledons</taxon>
        <taxon>Gunneridae</taxon>
        <taxon>Pentapetalae</taxon>
        <taxon>rosids</taxon>
        <taxon>fabids</taxon>
        <taxon>Cucurbitales</taxon>
        <taxon>Cucurbitaceae</taxon>
        <taxon>Benincaseae</taxon>
        <taxon>Cucumis</taxon>
    </lineage>
</organism>
<dbReference type="PANTHER" id="PTHR47838:SF1">
    <property type="entry name" value="21.7 KDA CLASS VI HEAT SHOCK PROTEIN"/>
    <property type="match status" value="1"/>
</dbReference>
<name>A0A9I9DWS8_CUCME</name>
<evidence type="ECO:0000256" key="2">
    <source>
        <dbReference type="RuleBase" id="RU003616"/>
    </source>
</evidence>
<accession>A0A9I9DWS8</accession>
<feature type="signal peptide" evidence="3">
    <location>
        <begin position="1"/>
        <end position="19"/>
    </location>
</feature>
<evidence type="ECO:0000259" key="4">
    <source>
        <dbReference type="PROSITE" id="PS01031"/>
    </source>
</evidence>
<dbReference type="PANTHER" id="PTHR47838">
    <property type="entry name" value="21.7 KDA CLASS VI HEAT SHOCK PROTEIN"/>
    <property type="match status" value="1"/>
</dbReference>
<comment type="similarity">
    <text evidence="1 2">Belongs to the small heat shock protein (HSP20) family.</text>
</comment>
<dbReference type="AlphaFoldDB" id="A0A9I9DWS8"/>
<sequence length="239" mass="27321">NAILFLSLCLYICCNINRAPKHFQLSSCTLATYNFSSLVMATPKQLEVHKEDHSTPSKWSVSLGEEVFRRFLGQANSAIQKVFGDGSLFSPLLFGKFFDPADAFPLWEFESDLLLSNLRISGKSSIDWSQTDQEYILQAELLEAWRNALQISIEEGGKVLEISGQLREQQREGKTTVDWRRVNWWEHGFVRRLELPEDADSSRMEARIKNDLVLEIKIPKLETNQSSESKSKDNSDEDA</sequence>
<protein>
    <recommendedName>
        <fullName evidence="4">SHSP domain-containing protein</fullName>
    </recommendedName>
</protein>
<dbReference type="InterPro" id="IPR008978">
    <property type="entry name" value="HSP20-like_chaperone"/>
</dbReference>
<dbReference type="PROSITE" id="PS01031">
    <property type="entry name" value="SHSP"/>
    <property type="match status" value="1"/>
</dbReference>
<feature type="chain" id="PRO_5039923360" description="SHSP domain-containing protein" evidence="3">
    <location>
        <begin position="20"/>
        <end position="239"/>
    </location>
</feature>
<reference evidence="5" key="1">
    <citation type="submission" date="2023-03" db="UniProtKB">
        <authorList>
            <consortium name="EnsemblPlants"/>
        </authorList>
    </citation>
    <scope>IDENTIFICATION</scope>
</reference>
<dbReference type="Pfam" id="PF00011">
    <property type="entry name" value="HSP20"/>
    <property type="match status" value="1"/>
</dbReference>
<dbReference type="SUPFAM" id="SSF49764">
    <property type="entry name" value="HSP20-like chaperones"/>
    <property type="match status" value="1"/>
</dbReference>